<dbReference type="RefSeq" id="WP_119058711.1">
    <property type="nucleotide sequence ID" value="NZ_UNSC01000001.1"/>
</dbReference>
<dbReference type="OrthoDB" id="9762792at2"/>
<evidence type="ECO:0000313" key="2">
    <source>
        <dbReference type="EMBL" id="SZD71002.1"/>
    </source>
</evidence>
<dbReference type="Gene3D" id="3.90.320.10">
    <property type="match status" value="1"/>
</dbReference>
<keyword evidence="2" id="KW-0378">Hydrolase</keyword>
<evidence type="ECO:0000313" key="3">
    <source>
        <dbReference type="Proteomes" id="UP000262142"/>
    </source>
</evidence>
<keyword evidence="3" id="KW-1185">Reference proteome</keyword>
<dbReference type="InterPro" id="IPR038726">
    <property type="entry name" value="PDDEXK_AddAB-type"/>
</dbReference>
<dbReference type="InterPro" id="IPR011335">
    <property type="entry name" value="Restrct_endonuc-II-like"/>
</dbReference>
<keyword evidence="2" id="KW-0347">Helicase</keyword>
<organism evidence="2 3">
    <name type="scientific">Candidatus Ornithobacterium hominis</name>
    <dbReference type="NCBI Taxonomy" id="2497989"/>
    <lineage>
        <taxon>Bacteria</taxon>
        <taxon>Pseudomonadati</taxon>
        <taxon>Bacteroidota</taxon>
        <taxon>Flavobacteriia</taxon>
        <taxon>Flavobacteriales</taxon>
        <taxon>Weeksellaceae</taxon>
        <taxon>Ornithobacterium</taxon>
    </lineage>
</organism>
<gene>
    <name evidence="2" type="ORF">SAMEA104719789_00093</name>
</gene>
<dbReference type="AlphaFoldDB" id="A0A383TTJ3"/>
<evidence type="ECO:0000259" key="1">
    <source>
        <dbReference type="Pfam" id="PF12705"/>
    </source>
</evidence>
<dbReference type="Proteomes" id="UP000262142">
    <property type="component" value="Unassembled WGS sequence"/>
</dbReference>
<protein>
    <submittedName>
        <fullName evidence="2">Inactivated superfamily I helicase</fullName>
    </submittedName>
</protein>
<proteinExistence type="predicted"/>
<dbReference type="GO" id="GO:0004386">
    <property type="term" value="F:helicase activity"/>
    <property type="evidence" value="ECO:0007669"/>
    <property type="project" value="UniProtKB-KW"/>
</dbReference>
<feature type="domain" description="PD-(D/E)XK endonuclease-like" evidence="1">
    <location>
        <begin position="621"/>
        <end position="837"/>
    </location>
</feature>
<reference evidence="2 3" key="1">
    <citation type="submission" date="2018-09" db="EMBL/GenBank/DDBJ databases">
        <authorList>
            <consortium name="Pathogen Informatics"/>
        </authorList>
    </citation>
    <scope>NUCLEOTIDE SEQUENCE [LARGE SCALE GENOMIC DNA]</scope>
    <source>
        <strain evidence="2 3">OH-22767</strain>
    </source>
</reference>
<keyword evidence="2" id="KW-0547">Nucleotide-binding</keyword>
<dbReference type="EMBL" id="UNSC01000001">
    <property type="protein sequence ID" value="SZD71002.1"/>
    <property type="molecule type" value="Genomic_DNA"/>
</dbReference>
<dbReference type="SUPFAM" id="SSF52980">
    <property type="entry name" value="Restriction endonuclease-like"/>
    <property type="match status" value="1"/>
</dbReference>
<name>A0A383TTJ3_9FLAO</name>
<sequence>MKSFISNCTKEILKNHSSLEKISIVVPGNRSKQFFRSAILSQNYTGVMPQFFSIEELLSAMADLVKIKGVPLWFEAYSVYKNIAEEAESFEDFIKWIPTLLKDFDDIENESVDAKTLFQALASDERMKIWSQEIEIGQNQIMQNYLGFWSMAEKFFKALKIHLENKGLGFRGMIARQAVENAEKYIENNEDFYYFCGFNALTKTEKLLIQKLIETERAACLWDADEYYLNDPIQEAGFFLRQHQKSLASFQFVSHHFSEPKDFQVIQAPDQVSQAKIAGEILSKLKPEQVAKTALILADEQLLPAVLNSLPPNIEKVNVTMGIALQNLPMANFFRSVIELHMNRDKFGGAFYYQNLFSVLKQNLFSEFYQDEFLKINLEVQQKNKAFFQPSELNFTKLAGIFKGLKNPKELVRELQKFILEIKGFKNFTTFEKECLYHFESIFIQLETLMHRNFELENFTTFYWLYKQILATESLNFIGEPQQGLQILGMLETRLLDFERVIMTSVNEGTLPLGRQENTFIPFEFRKRSQLNTFLENDAIYAYHFYHAIQRCQRADFIYNSNTESLGKGEKSRFLRQLELESPHQIQQVMLAPEKIKPTEIFQGFKKTPLILNEIESWKKRISPSSLTAYVKNPIDFYQRYLLKIRDSDELEEHAGFITLGNIVHQCLEELYRPYLNEILTPQLYQKIKKHLPEVLHQKMIDHLLFDNALRGKNIIIKSVIEEMLKNAIHKDEKSMQGQELILKGLEEKCSATYLFQDLQVTFYGVIDRIDSYNGVHRLIDYKTGGFSASNVEIKSGKIEDLQINANYAKAVQLIIYAYMFLSKNKTEKVMSGIFPLKHLSQDLTFLQYEQEYLFGIEEIEPLMAQVASIILEIQDPSIDFEEKI</sequence>
<dbReference type="SUPFAM" id="SSF52540">
    <property type="entry name" value="P-loop containing nucleoside triphosphate hydrolases"/>
    <property type="match status" value="1"/>
</dbReference>
<dbReference type="InterPro" id="IPR027417">
    <property type="entry name" value="P-loop_NTPase"/>
</dbReference>
<keyword evidence="2" id="KW-0067">ATP-binding</keyword>
<dbReference type="Pfam" id="PF12705">
    <property type="entry name" value="PDDEXK_1"/>
    <property type="match status" value="1"/>
</dbReference>
<accession>A0A383TTJ3</accession>
<dbReference type="InterPro" id="IPR011604">
    <property type="entry name" value="PDDEXK-like_dom_sf"/>
</dbReference>